<evidence type="ECO:0000313" key="2">
    <source>
        <dbReference type="Proteomes" id="UP001412067"/>
    </source>
</evidence>
<sequence>MRTCAYPTGLRRNMCSNTRWFSGFCNSHHVSHFTVLFIDARTKISIAESPTTLEEKTTNPQNKSL</sequence>
<dbReference type="EMBL" id="JBBWWR010000013">
    <property type="protein sequence ID" value="KAK8955235.1"/>
    <property type="molecule type" value="Genomic_DNA"/>
</dbReference>
<name>A0ABR2LYD8_9ASPA</name>
<protein>
    <submittedName>
        <fullName evidence="1">Uncharacterized protein</fullName>
    </submittedName>
</protein>
<proteinExistence type="predicted"/>
<accession>A0ABR2LYD8</accession>
<comment type="caution">
    <text evidence="1">The sequence shown here is derived from an EMBL/GenBank/DDBJ whole genome shotgun (WGS) entry which is preliminary data.</text>
</comment>
<reference evidence="1 2" key="1">
    <citation type="journal article" date="2022" name="Nat. Plants">
        <title>Genomes of leafy and leafless Platanthera orchids illuminate the evolution of mycoheterotrophy.</title>
        <authorList>
            <person name="Li M.H."/>
            <person name="Liu K.W."/>
            <person name="Li Z."/>
            <person name="Lu H.C."/>
            <person name="Ye Q.L."/>
            <person name="Zhang D."/>
            <person name="Wang J.Y."/>
            <person name="Li Y.F."/>
            <person name="Zhong Z.M."/>
            <person name="Liu X."/>
            <person name="Yu X."/>
            <person name="Liu D.K."/>
            <person name="Tu X.D."/>
            <person name="Liu B."/>
            <person name="Hao Y."/>
            <person name="Liao X.Y."/>
            <person name="Jiang Y.T."/>
            <person name="Sun W.H."/>
            <person name="Chen J."/>
            <person name="Chen Y.Q."/>
            <person name="Ai Y."/>
            <person name="Zhai J.W."/>
            <person name="Wu S.S."/>
            <person name="Zhou Z."/>
            <person name="Hsiao Y.Y."/>
            <person name="Wu W.L."/>
            <person name="Chen Y.Y."/>
            <person name="Lin Y.F."/>
            <person name="Hsu J.L."/>
            <person name="Li C.Y."/>
            <person name="Wang Z.W."/>
            <person name="Zhao X."/>
            <person name="Zhong W.Y."/>
            <person name="Ma X.K."/>
            <person name="Ma L."/>
            <person name="Huang J."/>
            <person name="Chen G.Z."/>
            <person name="Huang M.Z."/>
            <person name="Huang L."/>
            <person name="Peng D.H."/>
            <person name="Luo Y.B."/>
            <person name="Zou S.Q."/>
            <person name="Chen S.P."/>
            <person name="Lan S."/>
            <person name="Tsai W.C."/>
            <person name="Van de Peer Y."/>
            <person name="Liu Z.J."/>
        </authorList>
    </citation>
    <scope>NUCLEOTIDE SEQUENCE [LARGE SCALE GENOMIC DNA]</scope>
    <source>
        <strain evidence="1">Lor288</strain>
    </source>
</reference>
<organism evidence="1 2">
    <name type="scientific">Platanthera guangdongensis</name>
    <dbReference type="NCBI Taxonomy" id="2320717"/>
    <lineage>
        <taxon>Eukaryota</taxon>
        <taxon>Viridiplantae</taxon>
        <taxon>Streptophyta</taxon>
        <taxon>Embryophyta</taxon>
        <taxon>Tracheophyta</taxon>
        <taxon>Spermatophyta</taxon>
        <taxon>Magnoliopsida</taxon>
        <taxon>Liliopsida</taxon>
        <taxon>Asparagales</taxon>
        <taxon>Orchidaceae</taxon>
        <taxon>Orchidoideae</taxon>
        <taxon>Orchideae</taxon>
        <taxon>Orchidinae</taxon>
        <taxon>Platanthera</taxon>
    </lineage>
</organism>
<keyword evidence="2" id="KW-1185">Reference proteome</keyword>
<dbReference type="Proteomes" id="UP001412067">
    <property type="component" value="Unassembled WGS sequence"/>
</dbReference>
<evidence type="ECO:0000313" key="1">
    <source>
        <dbReference type="EMBL" id="KAK8955235.1"/>
    </source>
</evidence>
<gene>
    <name evidence="1" type="ORF">KSP40_PGU009789</name>
</gene>